<dbReference type="AlphaFoldDB" id="A0A4R6SNA7"/>
<name>A0A4R6SNA7_LABRH</name>
<reference evidence="1 2" key="1">
    <citation type="submission" date="2019-03" db="EMBL/GenBank/DDBJ databases">
        <title>Genomic Encyclopedia of Type Strains, Phase IV (KMG-IV): sequencing the most valuable type-strain genomes for metagenomic binning, comparative biology and taxonomic classification.</title>
        <authorList>
            <person name="Goeker M."/>
        </authorList>
    </citation>
    <scope>NUCLEOTIDE SEQUENCE [LARGE SCALE GENOMIC DNA]</scope>
    <source>
        <strain evidence="1 2">DSM 45361</strain>
    </source>
</reference>
<accession>A0A4R6SNA7</accession>
<protein>
    <submittedName>
        <fullName evidence="1">Uncharacterized protein</fullName>
    </submittedName>
</protein>
<dbReference type="EMBL" id="SNXZ01000001">
    <property type="protein sequence ID" value="TDQ05517.1"/>
    <property type="molecule type" value="Genomic_DNA"/>
</dbReference>
<dbReference type="Proteomes" id="UP000295444">
    <property type="component" value="Unassembled WGS sequence"/>
</dbReference>
<gene>
    <name evidence="1" type="ORF">EV186_1011491</name>
</gene>
<evidence type="ECO:0000313" key="2">
    <source>
        <dbReference type="Proteomes" id="UP000295444"/>
    </source>
</evidence>
<sequence>MTTPNAEKIKELETYLKQKIAKHVGELTKEQAGELQASIRNGTFNKTKAVRSGFDHAAKVTKEQNKEAELQAEFEKALEKQLGAKNEAIRVAKVWLNEAPKTVDTVKGVAAEIRKLGSLEFVKVTSSGTEVLKSAKTLEADAQHVIDHDLAKVLKMITGIDAAIEAHDTEKLTRLVTELPGEARALAPKYYELGADAKVAVDNAVKMLDEEALKAWVQENPDEASKALAKALSAADLLIELANEFTPPQFKPVVSVAGALKKIVIDRQVMAADAHRQVRLQQKSHVKGFGFTLASEDKTLMAKRVANKQKANFKALLDFIAIASDQIPAWSFIRKGFEAAGYGYYDRRVELAQQLVDIAAGKTKEETEDSVFSQLAEFAKEDLPGLLKAAASGEVKEIAEELAEVVIDKLVRLIIKYLPIEPGQVVSGDELAAAAQGLLSATELHRYGHSERVPGVDKWEITPPTEDNQKRPVEQVKQKAVEFDSKGAYLWVVIGGKVGKLYRADLAFTPLSAGEMIFPETTKDGRKIDQVLSKSTRPGAWLEVRVGDLIGEVNSDKVFSPRRPVVVEDWSARQIDIDRYTEGKMVVHGSWRKCKDTNYFVFQPVGDAQRQWGEMTSKTGNLGGISMWEVFEKTKLAEVRMATLR</sequence>
<evidence type="ECO:0000313" key="1">
    <source>
        <dbReference type="EMBL" id="TDQ05517.1"/>
    </source>
</evidence>
<proteinExistence type="predicted"/>
<dbReference type="RefSeq" id="WP_133848250.1">
    <property type="nucleotide sequence ID" value="NZ_SNXZ01000001.1"/>
</dbReference>
<comment type="caution">
    <text evidence="1">The sequence shown here is derived from an EMBL/GenBank/DDBJ whole genome shotgun (WGS) entry which is preliminary data.</text>
</comment>
<keyword evidence="2" id="KW-1185">Reference proteome</keyword>
<organism evidence="1 2">
    <name type="scientific">Labedaea rhizosphaerae</name>
    <dbReference type="NCBI Taxonomy" id="598644"/>
    <lineage>
        <taxon>Bacteria</taxon>
        <taxon>Bacillati</taxon>
        <taxon>Actinomycetota</taxon>
        <taxon>Actinomycetes</taxon>
        <taxon>Pseudonocardiales</taxon>
        <taxon>Pseudonocardiaceae</taxon>
        <taxon>Labedaea</taxon>
    </lineage>
</organism>